<feature type="region of interest" description="Disordered" evidence="2">
    <location>
        <begin position="378"/>
        <end position="404"/>
    </location>
</feature>
<feature type="domain" description="Erythromycin biosynthesis protein CIII-like C-terminal" evidence="3">
    <location>
        <begin position="286"/>
        <end position="385"/>
    </location>
</feature>
<evidence type="ECO:0000256" key="1">
    <source>
        <dbReference type="ARBA" id="ARBA00022679"/>
    </source>
</evidence>
<reference evidence="4" key="1">
    <citation type="submission" date="2021-03" db="EMBL/GenBank/DDBJ databases">
        <title>Revisited historic fungal species revealed as producer of novel bioactive compounds through whole genome sequencing and comparative genomics.</title>
        <authorList>
            <person name="Vignolle G.A."/>
            <person name="Hochenegger N."/>
            <person name="Mach R.L."/>
            <person name="Mach-Aigner A.R."/>
            <person name="Javad Rahimi M."/>
            <person name="Salim K.A."/>
            <person name="Chan C.M."/>
            <person name="Lim L.B.L."/>
            <person name="Cai F."/>
            <person name="Druzhinina I.S."/>
            <person name="U'Ren J.M."/>
            <person name="Derntl C."/>
        </authorList>
    </citation>
    <scope>NUCLEOTIDE SEQUENCE</scope>
    <source>
        <strain evidence="4">TUCIM 5799</strain>
    </source>
</reference>
<dbReference type="InterPro" id="IPR050426">
    <property type="entry name" value="Glycosyltransferase_28"/>
</dbReference>
<evidence type="ECO:0000313" key="4">
    <source>
        <dbReference type="EMBL" id="KAI1861171.1"/>
    </source>
</evidence>
<gene>
    <name evidence="4" type="ORF">JX265_009790</name>
</gene>
<dbReference type="CDD" id="cd03784">
    <property type="entry name" value="GT1_Gtf-like"/>
    <property type="match status" value="1"/>
</dbReference>
<dbReference type="PANTHER" id="PTHR48050:SF13">
    <property type="entry name" value="STEROL 3-BETA-GLUCOSYLTRANSFERASE UGT80A2"/>
    <property type="match status" value="1"/>
</dbReference>
<comment type="caution">
    <text evidence="4">The sequence shown here is derived from an EMBL/GenBank/DDBJ whole genome shotgun (WGS) entry which is preliminary data.</text>
</comment>
<dbReference type="GO" id="GO:0016758">
    <property type="term" value="F:hexosyltransferase activity"/>
    <property type="evidence" value="ECO:0007669"/>
    <property type="project" value="UniProtKB-ARBA"/>
</dbReference>
<dbReference type="Pfam" id="PF06722">
    <property type="entry name" value="EryCIII-like_C"/>
    <property type="match status" value="1"/>
</dbReference>
<keyword evidence="5" id="KW-1185">Reference proteome</keyword>
<evidence type="ECO:0000313" key="5">
    <source>
        <dbReference type="Proteomes" id="UP000829685"/>
    </source>
</evidence>
<name>A0A9Q0AMH1_9PEZI</name>
<dbReference type="Proteomes" id="UP000829685">
    <property type="component" value="Unassembled WGS sequence"/>
</dbReference>
<evidence type="ECO:0000256" key="2">
    <source>
        <dbReference type="SAM" id="MobiDB-lite"/>
    </source>
</evidence>
<dbReference type="InterPro" id="IPR010610">
    <property type="entry name" value="EryCIII-like_C"/>
</dbReference>
<dbReference type="InterPro" id="IPR002213">
    <property type="entry name" value="UDP_glucos_trans"/>
</dbReference>
<organism evidence="4 5">
    <name type="scientific">Neoarthrinium moseri</name>
    <dbReference type="NCBI Taxonomy" id="1658444"/>
    <lineage>
        <taxon>Eukaryota</taxon>
        <taxon>Fungi</taxon>
        <taxon>Dikarya</taxon>
        <taxon>Ascomycota</taxon>
        <taxon>Pezizomycotina</taxon>
        <taxon>Sordariomycetes</taxon>
        <taxon>Xylariomycetidae</taxon>
        <taxon>Amphisphaeriales</taxon>
        <taxon>Apiosporaceae</taxon>
        <taxon>Neoarthrinium</taxon>
    </lineage>
</organism>
<dbReference type="AlphaFoldDB" id="A0A9Q0AMH1"/>
<dbReference type="PANTHER" id="PTHR48050">
    <property type="entry name" value="STEROL 3-BETA-GLUCOSYLTRANSFERASE"/>
    <property type="match status" value="1"/>
</dbReference>
<dbReference type="EMBL" id="JAFIMR010000030">
    <property type="protein sequence ID" value="KAI1861171.1"/>
    <property type="molecule type" value="Genomic_DNA"/>
</dbReference>
<keyword evidence="1" id="KW-0808">Transferase</keyword>
<proteinExistence type="predicted"/>
<protein>
    <recommendedName>
        <fullName evidence="3">Erythromycin biosynthesis protein CIII-like C-terminal domain-containing protein</fullName>
    </recommendedName>
</protein>
<sequence length="404" mass="45742">MAHPPGLGGIDQICRDIQFYISPWSGEDHYVLYHRLVDIIDQVDPAVVVLDTVFRPGIDATRERKRLHAFISPNTLIDNFAMDQPWGSMFWKYPLAASGIPYPVPWRRIPENIYLTLRFIYAVFTMSNIKEKQAFLKSKGLSDPINFYNLHRPEVPWFTQTLPGASRPLYQVPKNVSCLGPMTLSLGAASQQDPDLVKWLARKPTILINFGSGFTWMKSKAEFMALALAQVLEQTDLQVLWKFQKYTNDANLTHRLEYDDTFLEPLRPFLDRGRVRTQTWLSADPTALLKTGHIVVSVHHGGSGCYHEAVATGVPQLVLPQWFDLYNFAQLTEDIGVGVWGCRETSPHWTVECLRHALLRVVRGESGRQMKERAAHFEEAAQNSPGQQAAAREIARLASSGRTA</sequence>
<dbReference type="GO" id="GO:0008194">
    <property type="term" value="F:UDP-glycosyltransferase activity"/>
    <property type="evidence" value="ECO:0007669"/>
    <property type="project" value="InterPro"/>
</dbReference>
<dbReference type="Gene3D" id="3.40.50.2000">
    <property type="entry name" value="Glycogen Phosphorylase B"/>
    <property type="match status" value="1"/>
</dbReference>
<evidence type="ECO:0000259" key="3">
    <source>
        <dbReference type="Pfam" id="PF06722"/>
    </source>
</evidence>
<dbReference type="SUPFAM" id="SSF53756">
    <property type="entry name" value="UDP-Glycosyltransferase/glycogen phosphorylase"/>
    <property type="match status" value="1"/>
</dbReference>
<accession>A0A9Q0AMH1</accession>